<dbReference type="GO" id="GO:0003676">
    <property type="term" value="F:nucleic acid binding"/>
    <property type="evidence" value="ECO:0007669"/>
    <property type="project" value="InterPro"/>
</dbReference>
<feature type="domain" description="DDH" evidence="1">
    <location>
        <begin position="19"/>
        <end position="158"/>
    </location>
</feature>
<dbReference type="Pfam" id="PF01368">
    <property type="entry name" value="DHH"/>
    <property type="match status" value="1"/>
</dbReference>
<dbReference type="EMBL" id="JAQIFT010000044">
    <property type="protein sequence ID" value="MDA3732021.1"/>
    <property type="molecule type" value="Genomic_DNA"/>
</dbReference>
<name>A0AA42DND1_9FIRM</name>
<evidence type="ECO:0000313" key="4">
    <source>
        <dbReference type="Proteomes" id="UP001169242"/>
    </source>
</evidence>
<accession>A0AA42DND1</accession>
<dbReference type="InterPro" id="IPR051319">
    <property type="entry name" value="Oligoribo/pAp-PDE_c-di-AMP_PDE"/>
</dbReference>
<proteinExistence type="predicted"/>
<feature type="domain" description="DHHA1" evidence="2">
    <location>
        <begin position="223"/>
        <end position="314"/>
    </location>
</feature>
<keyword evidence="4" id="KW-1185">Reference proteome</keyword>
<organism evidence="3 4">
    <name type="scientific">Holtiella tumoricola</name>
    <dbReference type="NCBI Taxonomy" id="3018743"/>
    <lineage>
        <taxon>Bacteria</taxon>
        <taxon>Bacillati</taxon>
        <taxon>Bacillota</taxon>
        <taxon>Clostridia</taxon>
        <taxon>Lachnospirales</taxon>
        <taxon>Cellulosilyticaceae</taxon>
        <taxon>Holtiella</taxon>
    </lineage>
</organism>
<dbReference type="InterPro" id="IPR001667">
    <property type="entry name" value="DDH_dom"/>
</dbReference>
<protein>
    <submittedName>
        <fullName evidence="3">Bifunctional oligoribonuclease/PAP phosphatase NrnA</fullName>
    </submittedName>
</protein>
<evidence type="ECO:0000259" key="2">
    <source>
        <dbReference type="Pfam" id="PF02272"/>
    </source>
</evidence>
<dbReference type="InterPro" id="IPR038763">
    <property type="entry name" value="DHH_sf"/>
</dbReference>
<sequence length="323" mass="36756">MNKTLIVEIINKIQEYDTIALYRHVYPDPDSYGSQVALKNMIEKSFPGKKVYLMGKHDEDLAYIGVMDDPEQVSIDEKCLAILLDIGDAHRVDDQSFAKCGYVIKIDHHHPFGEEFANLAWVDINYPATSLMLLDLFLESDNRLQMDKVAREALYIGIVADTGRFVYLENPTNVFKKMEHLTYDLNTKPLYASFYKRKMNAVKFMGYIYSNFEVRKNGVAVLKISKEIIEEYGMDYMVAARMVNTLQDIDGIINWHFFAEVPSTGKIMCEFRSNGPRVNEIAAKYGGGGHFLAGGATIENWDIVESIIADFEENCGAYLGEQK</sequence>
<dbReference type="PANTHER" id="PTHR47618">
    <property type="entry name" value="BIFUNCTIONAL OLIGORIBONUCLEASE AND PAP PHOSPHATASE NRNA"/>
    <property type="match status" value="1"/>
</dbReference>
<dbReference type="InterPro" id="IPR003156">
    <property type="entry name" value="DHHA1_dom"/>
</dbReference>
<dbReference type="RefSeq" id="WP_053984651.1">
    <property type="nucleotide sequence ID" value="NZ_JAQIFT010000044.1"/>
</dbReference>
<comment type="caution">
    <text evidence="3">The sequence shown here is derived from an EMBL/GenBank/DDBJ whole genome shotgun (WGS) entry which is preliminary data.</text>
</comment>
<dbReference type="SUPFAM" id="SSF64182">
    <property type="entry name" value="DHH phosphoesterases"/>
    <property type="match status" value="1"/>
</dbReference>
<reference evidence="3" key="1">
    <citation type="journal article" date="2023" name="Int. J. Syst. Evol. Microbiol.">
        <title>&lt;i&gt;Holtiella tumoricola&lt;/i&gt; gen. nov. sp. nov., isolated from a human clinical sample.</title>
        <authorList>
            <person name="Allen-Vercoe E."/>
            <person name="Daigneault M.C."/>
            <person name="Vancuren S.J."/>
            <person name="Cochrane K."/>
            <person name="O'Neal L.L."/>
            <person name="Sankaranarayanan K."/>
            <person name="Lawson P.A."/>
        </authorList>
    </citation>
    <scope>NUCLEOTIDE SEQUENCE</scope>
    <source>
        <strain evidence="3">CC70A</strain>
    </source>
</reference>
<dbReference type="Pfam" id="PF02272">
    <property type="entry name" value="DHHA1"/>
    <property type="match status" value="1"/>
</dbReference>
<dbReference type="Gene3D" id="3.90.1640.10">
    <property type="entry name" value="inorganic pyrophosphatase (n-terminal core)"/>
    <property type="match status" value="1"/>
</dbReference>
<dbReference type="AlphaFoldDB" id="A0AA42DND1"/>
<evidence type="ECO:0000259" key="1">
    <source>
        <dbReference type="Pfam" id="PF01368"/>
    </source>
</evidence>
<evidence type="ECO:0000313" key="3">
    <source>
        <dbReference type="EMBL" id="MDA3732021.1"/>
    </source>
</evidence>
<dbReference type="PANTHER" id="PTHR47618:SF1">
    <property type="entry name" value="BIFUNCTIONAL OLIGORIBONUCLEASE AND PAP PHOSPHATASE NRNA"/>
    <property type="match status" value="1"/>
</dbReference>
<dbReference type="Proteomes" id="UP001169242">
    <property type="component" value="Unassembled WGS sequence"/>
</dbReference>
<gene>
    <name evidence="3" type="ORF">PBV87_11065</name>
</gene>
<dbReference type="Gene3D" id="3.10.310.30">
    <property type="match status" value="1"/>
</dbReference>